<dbReference type="EC" id="2.7.7.62" evidence="9"/>
<accession>A0A369B805</accession>
<dbReference type="GO" id="GO:0005525">
    <property type="term" value="F:GTP binding"/>
    <property type="evidence" value="ECO:0007669"/>
    <property type="project" value="UniProtKB-KW"/>
</dbReference>
<evidence type="ECO:0000256" key="8">
    <source>
        <dbReference type="ARBA" id="ARBA00012016"/>
    </source>
</evidence>
<evidence type="ECO:0000256" key="14">
    <source>
        <dbReference type="ARBA" id="ARBA00022840"/>
    </source>
</evidence>
<dbReference type="OrthoDB" id="9799422at2"/>
<evidence type="ECO:0000256" key="12">
    <source>
        <dbReference type="ARBA" id="ARBA00022741"/>
    </source>
</evidence>
<dbReference type="PANTHER" id="PTHR34848:SF1">
    <property type="entry name" value="BIFUNCTIONAL ADENOSYLCOBALAMIN BIOSYNTHESIS PROTEIN COBU"/>
    <property type="match status" value="1"/>
</dbReference>
<dbReference type="GO" id="GO:0043752">
    <property type="term" value="F:adenosylcobinamide kinase activity"/>
    <property type="evidence" value="ECO:0007669"/>
    <property type="project" value="UniProtKB-EC"/>
</dbReference>
<comment type="catalytic activity">
    <reaction evidence="2">
        <text>adenosylcob(III)inamide phosphate + GTP + H(+) = adenosylcob(III)inamide-GDP + diphosphate</text>
        <dbReference type="Rhea" id="RHEA:22712"/>
        <dbReference type="ChEBI" id="CHEBI:15378"/>
        <dbReference type="ChEBI" id="CHEBI:33019"/>
        <dbReference type="ChEBI" id="CHEBI:37565"/>
        <dbReference type="ChEBI" id="CHEBI:58502"/>
        <dbReference type="ChEBI" id="CHEBI:60487"/>
        <dbReference type="EC" id="2.7.7.62"/>
    </reaction>
</comment>
<evidence type="ECO:0000256" key="4">
    <source>
        <dbReference type="ARBA" id="ARBA00003889"/>
    </source>
</evidence>
<evidence type="ECO:0000256" key="3">
    <source>
        <dbReference type="ARBA" id="ARBA00001522"/>
    </source>
</evidence>
<dbReference type="NCBIfam" id="NF004469">
    <property type="entry name" value="PRK05800.1"/>
    <property type="match status" value="1"/>
</dbReference>
<dbReference type="UniPathway" id="UPA00148">
    <property type="reaction ID" value="UER00236"/>
</dbReference>
<dbReference type="Gene3D" id="3.40.50.300">
    <property type="entry name" value="P-loop containing nucleotide triphosphate hydrolases"/>
    <property type="match status" value="1"/>
</dbReference>
<evidence type="ECO:0000256" key="10">
    <source>
        <dbReference type="ARBA" id="ARBA00022573"/>
    </source>
</evidence>
<dbReference type="GO" id="GO:0005524">
    <property type="term" value="F:ATP binding"/>
    <property type="evidence" value="ECO:0007669"/>
    <property type="project" value="UniProtKB-KW"/>
</dbReference>
<feature type="binding site" evidence="20">
    <location>
        <begin position="34"/>
        <end position="36"/>
    </location>
    <ligand>
        <name>GTP</name>
        <dbReference type="ChEBI" id="CHEBI:37565"/>
    </ligand>
</feature>
<evidence type="ECO:0000256" key="7">
    <source>
        <dbReference type="ARBA" id="ARBA00007490"/>
    </source>
</evidence>
<name>A0A369B805_9FIRM</name>
<keyword evidence="13 21" id="KW-0418">Kinase</keyword>
<comment type="catalytic activity">
    <reaction evidence="1">
        <text>adenosylcob(III)inamide + ATP = adenosylcob(III)inamide phosphate + ADP + H(+)</text>
        <dbReference type="Rhea" id="RHEA:15769"/>
        <dbReference type="ChEBI" id="CHEBI:2480"/>
        <dbReference type="ChEBI" id="CHEBI:15378"/>
        <dbReference type="ChEBI" id="CHEBI:30616"/>
        <dbReference type="ChEBI" id="CHEBI:58502"/>
        <dbReference type="ChEBI" id="CHEBI:456216"/>
        <dbReference type="EC" id="2.7.1.156"/>
    </reaction>
</comment>
<feature type="active site" description="GMP-histidine intermediate" evidence="19">
    <location>
        <position position="50"/>
    </location>
</feature>
<comment type="pathway">
    <text evidence="5">Cofactor biosynthesis; adenosylcobalamin biosynthesis; adenosylcobalamin from cob(II)yrinate a,c-diamide: step 6/7.</text>
</comment>
<comment type="similarity">
    <text evidence="7">Belongs to the CobU/CobP family.</text>
</comment>
<keyword evidence="14" id="KW-0067">ATP-binding</keyword>
<dbReference type="Pfam" id="PF02283">
    <property type="entry name" value="CobU"/>
    <property type="match status" value="1"/>
</dbReference>
<evidence type="ECO:0000256" key="1">
    <source>
        <dbReference type="ARBA" id="ARBA00000312"/>
    </source>
</evidence>
<gene>
    <name evidence="21" type="ORF">DFR58_107107</name>
</gene>
<comment type="caution">
    <text evidence="21">The sequence shown here is derived from an EMBL/GenBank/DDBJ whole genome shotgun (WGS) entry which is preliminary data.</text>
</comment>
<evidence type="ECO:0000256" key="13">
    <source>
        <dbReference type="ARBA" id="ARBA00022777"/>
    </source>
</evidence>
<evidence type="ECO:0000256" key="5">
    <source>
        <dbReference type="ARBA" id="ARBA00004692"/>
    </source>
</evidence>
<dbReference type="GO" id="GO:0008820">
    <property type="term" value="F:cobinamide phosphate guanylyltransferase activity"/>
    <property type="evidence" value="ECO:0007669"/>
    <property type="project" value="UniProtKB-EC"/>
</dbReference>
<keyword evidence="11 21" id="KW-0808">Transferase</keyword>
<dbReference type="GO" id="GO:0009236">
    <property type="term" value="P:cobalamin biosynthetic process"/>
    <property type="evidence" value="ECO:0007669"/>
    <property type="project" value="UniProtKB-UniPathway"/>
</dbReference>
<protein>
    <recommendedName>
        <fullName evidence="18">Bifunctional adenosylcobalamin biosynthesis protein CobU</fullName>
        <ecNumber evidence="8">2.7.1.156</ecNumber>
        <ecNumber evidence="9">2.7.7.62</ecNumber>
    </recommendedName>
    <alternativeName>
        <fullName evidence="16">Adenosylcobinamide kinase</fullName>
    </alternativeName>
    <alternativeName>
        <fullName evidence="17">Adenosylcobinamide-phosphate guanylyltransferase</fullName>
    </alternativeName>
</protein>
<dbReference type="PANTHER" id="PTHR34848">
    <property type="match status" value="1"/>
</dbReference>
<comment type="pathway">
    <text evidence="6">Cofactor biosynthesis; adenosylcobalamin biosynthesis; adenosylcobalamin from cob(II)yrinate a,c-diamide: step 5/7.</text>
</comment>
<evidence type="ECO:0000256" key="18">
    <source>
        <dbReference type="ARBA" id="ARBA00073706"/>
    </source>
</evidence>
<feature type="binding site" evidence="20">
    <location>
        <position position="62"/>
    </location>
    <ligand>
        <name>GTP</name>
        <dbReference type="ChEBI" id="CHEBI:37565"/>
    </ligand>
</feature>
<dbReference type="Proteomes" id="UP000253034">
    <property type="component" value="Unassembled WGS sequence"/>
</dbReference>
<evidence type="ECO:0000256" key="16">
    <source>
        <dbReference type="ARBA" id="ARBA00029570"/>
    </source>
</evidence>
<evidence type="ECO:0000256" key="19">
    <source>
        <dbReference type="PIRSR" id="PIRSR006135-1"/>
    </source>
</evidence>
<dbReference type="PIRSF" id="PIRSF006135">
    <property type="entry name" value="CobU"/>
    <property type="match status" value="1"/>
</dbReference>
<dbReference type="InterPro" id="IPR003203">
    <property type="entry name" value="CobU/CobP"/>
</dbReference>
<keyword evidence="15 20" id="KW-0342">GTP-binding</keyword>
<evidence type="ECO:0000256" key="20">
    <source>
        <dbReference type="PIRSR" id="PIRSR006135-2"/>
    </source>
</evidence>
<evidence type="ECO:0000313" key="21">
    <source>
        <dbReference type="EMBL" id="RCX17561.1"/>
    </source>
</evidence>
<dbReference type="EC" id="2.7.1.156" evidence="8"/>
<proteinExistence type="inferred from homology"/>
<evidence type="ECO:0000256" key="15">
    <source>
        <dbReference type="ARBA" id="ARBA00023134"/>
    </source>
</evidence>
<keyword evidence="22" id="KW-1185">Reference proteome</keyword>
<evidence type="ECO:0000313" key="22">
    <source>
        <dbReference type="Proteomes" id="UP000253034"/>
    </source>
</evidence>
<dbReference type="InterPro" id="IPR027417">
    <property type="entry name" value="P-loop_NTPase"/>
</dbReference>
<dbReference type="RefSeq" id="WP_114297275.1">
    <property type="nucleotide sequence ID" value="NZ_QPJT01000007.1"/>
</dbReference>
<comment type="catalytic activity">
    <reaction evidence="3">
        <text>adenosylcob(III)inamide + GTP = adenosylcob(III)inamide phosphate + GDP + H(+)</text>
        <dbReference type="Rhea" id="RHEA:15765"/>
        <dbReference type="ChEBI" id="CHEBI:2480"/>
        <dbReference type="ChEBI" id="CHEBI:15378"/>
        <dbReference type="ChEBI" id="CHEBI:37565"/>
        <dbReference type="ChEBI" id="CHEBI:58189"/>
        <dbReference type="ChEBI" id="CHEBI:58502"/>
        <dbReference type="EC" id="2.7.1.156"/>
    </reaction>
</comment>
<dbReference type="CDD" id="cd00544">
    <property type="entry name" value="CobU"/>
    <property type="match status" value="1"/>
</dbReference>
<dbReference type="EMBL" id="QPJT01000007">
    <property type="protein sequence ID" value="RCX17561.1"/>
    <property type="molecule type" value="Genomic_DNA"/>
</dbReference>
<feature type="binding site" evidence="20">
    <location>
        <begin position="9"/>
        <end position="16"/>
    </location>
    <ligand>
        <name>GTP</name>
        <dbReference type="ChEBI" id="CHEBI:37565"/>
    </ligand>
</feature>
<dbReference type="FunFam" id="3.40.50.300:FF:000632">
    <property type="entry name" value="Bifunctional adenosylcobalamin biosynthesis protein"/>
    <property type="match status" value="1"/>
</dbReference>
<reference evidence="21 22" key="1">
    <citation type="submission" date="2018-07" db="EMBL/GenBank/DDBJ databases">
        <title>Genomic Encyclopedia of Type Strains, Phase IV (KMG-IV): sequencing the most valuable type-strain genomes for metagenomic binning, comparative biology and taxonomic classification.</title>
        <authorList>
            <person name="Goeker M."/>
        </authorList>
    </citation>
    <scope>NUCLEOTIDE SEQUENCE [LARGE SCALE GENOMIC DNA]</scope>
    <source>
        <strain evidence="21 22">DSM 27016</strain>
    </source>
</reference>
<organism evidence="21 22">
    <name type="scientific">Anaerobacterium chartisolvens</name>
    <dbReference type="NCBI Taxonomy" id="1297424"/>
    <lineage>
        <taxon>Bacteria</taxon>
        <taxon>Bacillati</taxon>
        <taxon>Bacillota</taxon>
        <taxon>Clostridia</taxon>
        <taxon>Eubacteriales</taxon>
        <taxon>Oscillospiraceae</taxon>
        <taxon>Anaerobacterium</taxon>
    </lineage>
</organism>
<feature type="binding site" evidence="20">
    <location>
        <position position="84"/>
    </location>
    <ligand>
        <name>GTP</name>
        <dbReference type="ChEBI" id="CHEBI:37565"/>
    </ligand>
</feature>
<feature type="binding site" evidence="20">
    <location>
        <begin position="51"/>
        <end position="54"/>
    </location>
    <ligand>
        <name>GTP</name>
        <dbReference type="ChEBI" id="CHEBI:37565"/>
    </ligand>
</feature>
<dbReference type="AlphaFoldDB" id="A0A369B805"/>
<evidence type="ECO:0000256" key="11">
    <source>
        <dbReference type="ARBA" id="ARBA00022679"/>
    </source>
</evidence>
<evidence type="ECO:0000256" key="17">
    <source>
        <dbReference type="ARBA" id="ARBA00030571"/>
    </source>
</evidence>
<comment type="function">
    <text evidence="4">Catalyzes ATP-dependent phosphorylation of adenosylcobinamide and addition of GMP to adenosylcobinamide phosphate.</text>
</comment>
<evidence type="ECO:0000256" key="2">
    <source>
        <dbReference type="ARBA" id="ARBA00000711"/>
    </source>
</evidence>
<evidence type="ECO:0000256" key="6">
    <source>
        <dbReference type="ARBA" id="ARBA00005159"/>
    </source>
</evidence>
<keyword evidence="12 20" id="KW-0547">Nucleotide-binding</keyword>
<keyword evidence="21" id="KW-0548">Nucleotidyltransferase</keyword>
<evidence type="ECO:0000256" key="9">
    <source>
        <dbReference type="ARBA" id="ARBA00012523"/>
    </source>
</evidence>
<dbReference type="SUPFAM" id="SSF52540">
    <property type="entry name" value="P-loop containing nucleoside triphosphate hydrolases"/>
    <property type="match status" value="1"/>
</dbReference>
<sequence length="185" mass="20666">MGRLILVTGGARSGKSRFAEELAKGMGNSILYIATAVPLDEEMRDRISRHRQQRPEHWETLEAHRDLDEALRSHAPGKDGVLLDCVTIMVTNLMFESYTDWEAVDAFGRDEVEKNIKIEIKKLINEVKGLPMPFIAVTNETGMGLVPEYASARAFRDMAGRVNQMLAEAAGEVYFCVSGIPVRIK</sequence>
<keyword evidence="10" id="KW-0169">Cobalamin biosynthesis</keyword>